<dbReference type="PANTHER" id="PTHR33824:SF7">
    <property type="entry name" value="POLYKETIDE CYCLASE_DEHYDRASE AND LIPID TRANSPORT SUPERFAMILY PROTEIN"/>
    <property type="match status" value="1"/>
</dbReference>
<sequence>MSHDFQMVLRSNYFLTYDDRGVIRFFPKGASSCTVELTVSYEVPSLLIPVASALRPFLESLLIRGLEGFTNFAKNYTAGPPIDANAVEK</sequence>
<dbReference type="AlphaFoldDB" id="A0A484LBU5"/>
<dbReference type="PANTHER" id="PTHR33824">
    <property type="entry name" value="POLYKETIDE CYCLASE/DEHYDRASE AND LIPID TRANSPORT SUPERFAMILY PROTEIN"/>
    <property type="match status" value="1"/>
</dbReference>
<dbReference type="SUPFAM" id="SSF55961">
    <property type="entry name" value="Bet v1-like"/>
    <property type="match status" value="1"/>
</dbReference>
<evidence type="ECO:0000313" key="1">
    <source>
        <dbReference type="EMBL" id="VFQ73840.1"/>
    </source>
</evidence>
<dbReference type="OrthoDB" id="47798at2759"/>
<organism evidence="1 2">
    <name type="scientific">Cuscuta campestris</name>
    <dbReference type="NCBI Taxonomy" id="132261"/>
    <lineage>
        <taxon>Eukaryota</taxon>
        <taxon>Viridiplantae</taxon>
        <taxon>Streptophyta</taxon>
        <taxon>Embryophyta</taxon>
        <taxon>Tracheophyta</taxon>
        <taxon>Spermatophyta</taxon>
        <taxon>Magnoliopsida</taxon>
        <taxon>eudicotyledons</taxon>
        <taxon>Gunneridae</taxon>
        <taxon>Pentapetalae</taxon>
        <taxon>asterids</taxon>
        <taxon>lamiids</taxon>
        <taxon>Solanales</taxon>
        <taxon>Convolvulaceae</taxon>
        <taxon>Cuscuteae</taxon>
        <taxon>Cuscuta</taxon>
        <taxon>Cuscuta subgen. Grammica</taxon>
        <taxon>Cuscuta sect. Cleistogrammica</taxon>
    </lineage>
</organism>
<proteinExistence type="predicted"/>
<gene>
    <name evidence="1" type="ORF">CCAM_LOCUS15616</name>
</gene>
<evidence type="ECO:0008006" key="3">
    <source>
        <dbReference type="Google" id="ProtNLM"/>
    </source>
</evidence>
<name>A0A484LBU5_9ASTE</name>
<dbReference type="Proteomes" id="UP000595140">
    <property type="component" value="Unassembled WGS sequence"/>
</dbReference>
<protein>
    <recommendedName>
        <fullName evidence="3">Coenzyme Q-binding protein COQ10 START domain-containing protein</fullName>
    </recommendedName>
</protein>
<evidence type="ECO:0000313" key="2">
    <source>
        <dbReference type="Proteomes" id="UP000595140"/>
    </source>
</evidence>
<dbReference type="InterPro" id="IPR047137">
    <property type="entry name" value="ORF3"/>
</dbReference>
<reference evidence="1 2" key="1">
    <citation type="submission" date="2018-04" db="EMBL/GenBank/DDBJ databases">
        <authorList>
            <person name="Vogel A."/>
        </authorList>
    </citation>
    <scope>NUCLEOTIDE SEQUENCE [LARGE SCALE GENOMIC DNA]</scope>
</reference>
<accession>A0A484LBU5</accession>
<dbReference type="EMBL" id="OOIL02001273">
    <property type="protein sequence ID" value="VFQ73840.1"/>
    <property type="molecule type" value="Genomic_DNA"/>
</dbReference>
<keyword evidence="2" id="KW-1185">Reference proteome</keyword>